<dbReference type="GO" id="GO:0009360">
    <property type="term" value="C:DNA polymerase III complex"/>
    <property type="evidence" value="ECO:0007669"/>
    <property type="project" value="TreeGrafter"/>
</dbReference>
<keyword evidence="2" id="KW-0239">DNA-directed DNA polymerase</keyword>
<dbReference type="PANTHER" id="PTHR11669:SF8">
    <property type="entry name" value="DNA POLYMERASE III SUBUNIT DELTA"/>
    <property type="match status" value="1"/>
</dbReference>
<dbReference type="Pfam" id="PF13177">
    <property type="entry name" value="DNA_pol3_delta2"/>
    <property type="match status" value="1"/>
</dbReference>
<organism evidence="4 5">
    <name type="scientific">Alkalilimnicola ehrlichii</name>
    <dbReference type="NCBI Taxonomy" id="351052"/>
    <lineage>
        <taxon>Bacteria</taxon>
        <taxon>Pseudomonadati</taxon>
        <taxon>Pseudomonadota</taxon>
        <taxon>Gammaproteobacteria</taxon>
        <taxon>Chromatiales</taxon>
        <taxon>Ectothiorhodospiraceae</taxon>
        <taxon>Alkalilimnicola</taxon>
    </lineage>
</organism>
<dbReference type="InterPro" id="IPR050238">
    <property type="entry name" value="DNA_Rep/Repair_Clamp_Loader"/>
</dbReference>
<keyword evidence="2" id="KW-0548">Nucleotidyltransferase</keyword>
<accession>A0A3E0WNK9</accession>
<dbReference type="OrthoDB" id="9811073at2"/>
<comment type="catalytic activity">
    <reaction evidence="3">
        <text>DNA(n) + a 2'-deoxyribonucleoside 5'-triphosphate = DNA(n+1) + diphosphate</text>
        <dbReference type="Rhea" id="RHEA:22508"/>
        <dbReference type="Rhea" id="RHEA-COMP:17339"/>
        <dbReference type="Rhea" id="RHEA-COMP:17340"/>
        <dbReference type="ChEBI" id="CHEBI:33019"/>
        <dbReference type="ChEBI" id="CHEBI:61560"/>
        <dbReference type="ChEBI" id="CHEBI:173112"/>
        <dbReference type="EC" id="2.7.7.7"/>
    </reaction>
</comment>
<comment type="caution">
    <text evidence="4">The sequence shown here is derived from an EMBL/GenBank/DDBJ whole genome shotgun (WGS) entry which is preliminary data.</text>
</comment>
<dbReference type="InterPro" id="IPR027417">
    <property type="entry name" value="P-loop_NTPase"/>
</dbReference>
<evidence type="ECO:0000313" key="4">
    <source>
        <dbReference type="EMBL" id="RFA33793.1"/>
    </source>
</evidence>
<sequence length="221" mass="23564">MLLKSQYAGFRVGVINPADAMNINASNSLLKTLEEPPSEAVLILVSAKPASLPATIRSRCQQVSIPVPAAEVAEAWLRELEGGAEAVRNLPLAGGAPLQALQYAESGMAARYEHLLAALQGLRSGQADPVAVAADWQGERAVLVELLLRLVSELIGGQARPVANNAAILELGQGLDLLALHDYLDTVFEAKRHIAHPLNDALAAEQLFIDWTGLCRRSRIG</sequence>
<dbReference type="GO" id="GO:0006261">
    <property type="term" value="P:DNA-templated DNA replication"/>
    <property type="evidence" value="ECO:0007669"/>
    <property type="project" value="TreeGrafter"/>
</dbReference>
<protein>
    <recommendedName>
        <fullName evidence="1">DNA-directed DNA polymerase</fullName>
        <ecNumber evidence="1">2.7.7.7</ecNumber>
    </recommendedName>
</protein>
<evidence type="ECO:0000256" key="1">
    <source>
        <dbReference type="ARBA" id="ARBA00012417"/>
    </source>
</evidence>
<dbReference type="AlphaFoldDB" id="A0A3E0WNK9"/>
<keyword evidence="2" id="KW-0808">Transferase</keyword>
<dbReference type="GO" id="GO:0003887">
    <property type="term" value="F:DNA-directed DNA polymerase activity"/>
    <property type="evidence" value="ECO:0007669"/>
    <property type="project" value="UniProtKB-KW"/>
</dbReference>
<evidence type="ECO:0000256" key="3">
    <source>
        <dbReference type="ARBA" id="ARBA00049244"/>
    </source>
</evidence>
<dbReference type="PANTHER" id="PTHR11669">
    <property type="entry name" value="REPLICATION FACTOR C / DNA POLYMERASE III GAMMA-TAU SUBUNIT"/>
    <property type="match status" value="1"/>
</dbReference>
<dbReference type="SUPFAM" id="SSF52540">
    <property type="entry name" value="P-loop containing nucleoside triphosphate hydrolases"/>
    <property type="match status" value="1"/>
</dbReference>
<dbReference type="EC" id="2.7.7.7" evidence="1"/>
<reference evidence="5" key="1">
    <citation type="submission" date="2017-05" db="EMBL/GenBank/DDBJ databases">
        <authorList>
            <person name="Sharma S."/>
            <person name="Sidhu C."/>
            <person name="Pinnaka A.K."/>
        </authorList>
    </citation>
    <scope>NUCLEOTIDE SEQUENCE [LARGE SCALE GENOMIC DNA]</scope>
    <source>
        <strain evidence="5">AK93</strain>
    </source>
</reference>
<evidence type="ECO:0000313" key="5">
    <source>
        <dbReference type="Proteomes" id="UP000256763"/>
    </source>
</evidence>
<dbReference type="Gene3D" id="3.40.50.300">
    <property type="entry name" value="P-loop containing nucleotide triphosphate hydrolases"/>
    <property type="match status" value="1"/>
</dbReference>
<dbReference type="EMBL" id="NFZW01000019">
    <property type="protein sequence ID" value="RFA33793.1"/>
    <property type="molecule type" value="Genomic_DNA"/>
</dbReference>
<keyword evidence="5" id="KW-1185">Reference proteome</keyword>
<gene>
    <name evidence="4" type="ORF">CAL65_16840</name>
</gene>
<proteinExistence type="predicted"/>
<name>A0A3E0WNK9_9GAMM</name>
<evidence type="ECO:0000256" key="2">
    <source>
        <dbReference type="ARBA" id="ARBA00022932"/>
    </source>
</evidence>
<dbReference type="Proteomes" id="UP000256763">
    <property type="component" value="Unassembled WGS sequence"/>
</dbReference>